<dbReference type="PANTHER" id="PTHR10938">
    <property type="entry name" value="TRANSLATION INITIATION FACTOR IF-3"/>
    <property type="match status" value="1"/>
</dbReference>
<dbReference type="Pfam" id="PF05198">
    <property type="entry name" value="IF3_N"/>
    <property type="match status" value="1"/>
</dbReference>
<dbReference type="InterPro" id="IPR036788">
    <property type="entry name" value="T_IF-3_C_sf"/>
</dbReference>
<evidence type="ECO:0000256" key="2">
    <source>
        <dbReference type="ARBA" id="ARBA00022540"/>
    </source>
</evidence>
<dbReference type="PANTHER" id="PTHR10938:SF0">
    <property type="entry name" value="TRANSLATION INITIATION FACTOR IF-3, MITOCHONDRIAL"/>
    <property type="match status" value="1"/>
</dbReference>
<accession>A0A0G0AWU3</accession>
<dbReference type="InterPro" id="IPR001288">
    <property type="entry name" value="Translation_initiation_fac_3"/>
</dbReference>
<evidence type="ECO:0000256" key="4">
    <source>
        <dbReference type="NCBIfam" id="TIGR00168"/>
    </source>
</evidence>
<organism evidence="7 8">
    <name type="scientific">Candidatus Roizmanbacteria bacterium GW2011_GWC2_34_23</name>
    <dbReference type="NCBI Taxonomy" id="1618484"/>
    <lineage>
        <taxon>Bacteria</taxon>
        <taxon>Candidatus Roizmaniibacteriota</taxon>
    </lineage>
</organism>
<dbReference type="NCBIfam" id="TIGR00168">
    <property type="entry name" value="infC"/>
    <property type="match status" value="1"/>
</dbReference>
<proteinExistence type="inferred from homology"/>
<evidence type="ECO:0000259" key="5">
    <source>
        <dbReference type="Pfam" id="PF00707"/>
    </source>
</evidence>
<dbReference type="SUPFAM" id="SSF55200">
    <property type="entry name" value="Translation initiation factor IF3, C-terminal domain"/>
    <property type="match status" value="1"/>
</dbReference>
<dbReference type="Gene3D" id="3.10.20.80">
    <property type="entry name" value="Translation initiation factor 3 (IF-3), N-terminal domain"/>
    <property type="match status" value="1"/>
</dbReference>
<evidence type="ECO:0000313" key="8">
    <source>
        <dbReference type="Proteomes" id="UP000034004"/>
    </source>
</evidence>
<dbReference type="GO" id="GO:0016020">
    <property type="term" value="C:membrane"/>
    <property type="evidence" value="ECO:0007669"/>
    <property type="project" value="TreeGrafter"/>
</dbReference>
<dbReference type="AlphaFoldDB" id="A0A0G0AWU3"/>
<dbReference type="SUPFAM" id="SSF54364">
    <property type="entry name" value="Translation initiation factor IF3, N-terminal domain"/>
    <property type="match status" value="1"/>
</dbReference>
<dbReference type="Gene3D" id="3.30.110.10">
    <property type="entry name" value="Translation initiation factor 3 (IF-3), C-terminal domain"/>
    <property type="match status" value="1"/>
</dbReference>
<protein>
    <recommendedName>
        <fullName evidence="4">Translation initiation factor IF-3</fullName>
    </recommendedName>
</protein>
<dbReference type="GO" id="GO:0032790">
    <property type="term" value="P:ribosome disassembly"/>
    <property type="evidence" value="ECO:0007669"/>
    <property type="project" value="TreeGrafter"/>
</dbReference>
<sequence>MRIFHKRKFTQRKFYFINFRIEALELRVLDGKGEQIGVMSKQEALNKAQELEADLVLIAPKAVPPVAKIIDFKKFLYQEEKKEKDARKGIKKGVVKDINLGLFIGQADLERMEKRSKEFLSEGHQVRINLLLRGRENAKRDMAFALVNKFIVSLGEVNISKEPKLEGKILRAVVAKKK</sequence>
<dbReference type="Proteomes" id="UP000034004">
    <property type="component" value="Unassembled WGS sequence"/>
</dbReference>
<keyword evidence="2 7" id="KW-0396">Initiation factor</keyword>
<comment type="similarity">
    <text evidence="1">Belongs to the IF-3 family.</text>
</comment>
<reference evidence="7 8" key="1">
    <citation type="journal article" date="2015" name="Nature">
        <title>rRNA introns, odd ribosomes, and small enigmatic genomes across a large radiation of phyla.</title>
        <authorList>
            <person name="Brown C.T."/>
            <person name="Hug L.A."/>
            <person name="Thomas B.C."/>
            <person name="Sharon I."/>
            <person name="Castelle C.J."/>
            <person name="Singh A."/>
            <person name="Wilkins M.J."/>
            <person name="Williams K.H."/>
            <person name="Banfield J.F."/>
        </authorList>
    </citation>
    <scope>NUCLEOTIDE SEQUENCE [LARGE SCALE GENOMIC DNA]</scope>
</reference>
<evidence type="ECO:0000259" key="6">
    <source>
        <dbReference type="Pfam" id="PF05198"/>
    </source>
</evidence>
<dbReference type="Pfam" id="PF00707">
    <property type="entry name" value="IF3_C"/>
    <property type="match status" value="1"/>
</dbReference>
<dbReference type="EMBL" id="LBPR01000011">
    <property type="protein sequence ID" value="KKP61524.1"/>
    <property type="molecule type" value="Genomic_DNA"/>
</dbReference>
<dbReference type="GO" id="GO:0043022">
    <property type="term" value="F:ribosome binding"/>
    <property type="evidence" value="ECO:0007669"/>
    <property type="project" value="TreeGrafter"/>
</dbReference>
<feature type="domain" description="Translation initiation factor 3 N-terminal" evidence="6">
    <location>
        <begin position="17"/>
        <end position="86"/>
    </location>
</feature>
<dbReference type="InterPro" id="IPR019815">
    <property type="entry name" value="Translation_initiation_fac_3_C"/>
</dbReference>
<dbReference type="InterPro" id="IPR019814">
    <property type="entry name" value="Translation_initiation_fac_3_N"/>
</dbReference>
<dbReference type="GO" id="GO:0005829">
    <property type="term" value="C:cytosol"/>
    <property type="evidence" value="ECO:0007669"/>
    <property type="project" value="TreeGrafter"/>
</dbReference>
<gene>
    <name evidence="7" type="ORF">UR56_C0011G0005</name>
</gene>
<evidence type="ECO:0000256" key="3">
    <source>
        <dbReference type="ARBA" id="ARBA00022917"/>
    </source>
</evidence>
<dbReference type="STRING" id="1618484.UR56_C0011G0005"/>
<evidence type="ECO:0000256" key="1">
    <source>
        <dbReference type="ARBA" id="ARBA00005439"/>
    </source>
</evidence>
<name>A0A0G0AWU3_9BACT</name>
<evidence type="ECO:0000313" key="7">
    <source>
        <dbReference type="EMBL" id="KKP61524.1"/>
    </source>
</evidence>
<keyword evidence="3" id="KW-0648">Protein biosynthesis</keyword>
<dbReference type="GO" id="GO:0003743">
    <property type="term" value="F:translation initiation factor activity"/>
    <property type="evidence" value="ECO:0007669"/>
    <property type="project" value="UniProtKB-UniRule"/>
</dbReference>
<feature type="domain" description="Translation initiation factor 3 C-terminal" evidence="5">
    <location>
        <begin position="95"/>
        <end position="177"/>
    </location>
</feature>
<dbReference type="InterPro" id="IPR036787">
    <property type="entry name" value="T_IF-3_N_sf"/>
</dbReference>
<comment type="caution">
    <text evidence="7">The sequence shown here is derived from an EMBL/GenBank/DDBJ whole genome shotgun (WGS) entry which is preliminary data.</text>
</comment>